<dbReference type="Proteomes" id="UP000184212">
    <property type="component" value="Unassembled WGS sequence"/>
</dbReference>
<reference evidence="1 2" key="1">
    <citation type="submission" date="2016-11" db="EMBL/GenBank/DDBJ databases">
        <authorList>
            <person name="Jaros S."/>
            <person name="Januszkiewicz K."/>
            <person name="Wedrychowicz H."/>
        </authorList>
    </citation>
    <scope>NUCLEOTIDE SEQUENCE [LARGE SCALE GENOMIC DNA]</scope>
    <source>
        <strain evidence="1 2">DSM 24574</strain>
    </source>
</reference>
<accession>A0A1M5U9H5</accession>
<organism evidence="1 2">
    <name type="scientific">Chryseolinea serpens</name>
    <dbReference type="NCBI Taxonomy" id="947013"/>
    <lineage>
        <taxon>Bacteria</taxon>
        <taxon>Pseudomonadati</taxon>
        <taxon>Bacteroidota</taxon>
        <taxon>Cytophagia</taxon>
        <taxon>Cytophagales</taxon>
        <taxon>Fulvivirgaceae</taxon>
        <taxon>Chryseolinea</taxon>
    </lineage>
</organism>
<proteinExistence type="predicted"/>
<dbReference type="STRING" id="947013.SAMN04488109_4539"/>
<dbReference type="InterPro" id="IPR031009">
    <property type="entry name" value="Tcm_partner"/>
</dbReference>
<sequence length="282" mass="31906">MNVKTPVVPLNFQADGLSITAAEPWFKVKVQLVQRYLQAFIMNAAAKADEIIFVDAFSGSGLYSTGHQKAIFPSVALATLAGDLPIHRWIFCERDPEQAYALQARVKKYGPEKNVSVFTDALPELTDRFRTTLPTPKRGHKVAVLCLVDPFSLDMPLGLMEKWSELGFSFVVPFTFVLNDRLTYQHYTEDHPDTLRKYIGGTGFGSLSKVTSNIQFYKHLVRLYQNNMLVMGMNTALSVHKLESHLINLPVFYMGFFTRQFSAQAIQRDVNVSDHLQFDLFG</sequence>
<evidence type="ECO:0000313" key="1">
    <source>
        <dbReference type="EMBL" id="SHH59570.1"/>
    </source>
</evidence>
<keyword evidence="2" id="KW-1185">Reference proteome</keyword>
<gene>
    <name evidence="1" type="ORF">SAMN04488109_4539</name>
</gene>
<dbReference type="EMBL" id="FQWQ01000003">
    <property type="protein sequence ID" value="SHH59570.1"/>
    <property type="molecule type" value="Genomic_DNA"/>
</dbReference>
<name>A0A1M5U9H5_9BACT</name>
<dbReference type="AlphaFoldDB" id="A0A1M5U9H5"/>
<dbReference type="NCBIfam" id="TIGR04474">
    <property type="entry name" value="tcm_partner"/>
    <property type="match status" value="1"/>
</dbReference>
<evidence type="ECO:0000313" key="2">
    <source>
        <dbReference type="Proteomes" id="UP000184212"/>
    </source>
</evidence>
<dbReference type="RefSeq" id="WP_073138502.1">
    <property type="nucleotide sequence ID" value="NZ_FQWQ01000003.1"/>
</dbReference>
<dbReference type="OrthoDB" id="975857at2"/>
<protein>
    <submittedName>
        <fullName evidence="1">Three-Cys-motif partner protein</fullName>
    </submittedName>
</protein>